<dbReference type="SUPFAM" id="SSF53150">
    <property type="entry name" value="DNA repair protein MutS, domain II"/>
    <property type="match status" value="1"/>
</dbReference>
<dbReference type="GO" id="GO:0030983">
    <property type="term" value="F:mismatched DNA binding"/>
    <property type="evidence" value="ECO:0007669"/>
    <property type="project" value="InterPro"/>
</dbReference>
<keyword evidence="2" id="KW-0547">Nucleotide-binding</keyword>
<dbReference type="Pfam" id="PF05188">
    <property type="entry name" value="MutS_II"/>
    <property type="match status" value="1"/>
</dbReference>
<dbReference type="SUPFAM" id="SSF52540">
    <property type="entry name" value="P-loop containing nucleoside triphosphate hydrolases"/>
    <property type="match status" value="1"/>
</dbReference>
<evidence type="ECO:0000313" key="9">
    <source>
        <dbReference type="Proteomes" id="UP001179952"/>
    </source>
</evidence>
<dbReference type="InterPro" id="IPR045076">
    <property type="entry name" value="MutS"/>
</dbReference>
<dbReference type="InterPro" id="IPR036678">
    <property type="entry name" value="MutS_con_dom_sf"/>
</dbReference>
<comment type="similarity">
    <text evidence="1">Belongs to the DNA mismatch repair MutS family.</text>
</comment>
<dbReference type="Gene3D" id="3.40.1170.10">
    <property type="entry name" value="DNA repair protein MutS, domain I"/>
    <property type="match status" value="1"/>
</dbReference>
<accession>A0AAV9A4M7</accession>
<evidence type="ECO:0000256" key="4">
    <source>
        <dbReference type="ARBA" id="ARBA00022840"/>
    </source>
</evidence>
<dbReference type="InterPro" id="IPR027417">
    <property type="entry name" value="P-loop_NTPase"/>
</dbReference>
<dbReference type="PANTHER" id="PTHR11361">
    <property type="entry name" value="DNA MISMATCH REPAIR PROTEIN MUTS FAMILY MEMBER"/>
    <property type="match status" value="1"/>
</dbReference>
<dbReference type="SUPFAM" id="SSF48334">
    <property type="entry name" value="DNA repair protein MutS, domain III"/>
    <property type="match status" value="1"/>
</dbReference>
<name>A0AAV9A4M7_ACOGR</name>
<evidence type="ECO:0000256" key="2">
    <source>
        <dbReference type="ARBA" id="ARBA00022741"/>
    </source>
</evidence>
<evidence type="ECO:0000256" key="6">
    <source>
        <dbReference type="SAM" id="MobiDB-lite"/>
    </source>
</evidence>
<feature type="compositionally biased region" description="Polar residues" evidence="6">
    <location>
        <begin position="169"/>
        <end position="194"/>
    </location>
</feature>
<dbReference type="EMBL" id="JAUJYN010000012">
    <property type="protein sequence ID" value="KAK1259140.1"/>
    <property type="molecule type" value="Genomic_DNA"/>
</dbReference>
<dbReference type="InterPro" id="IPR036187">
    <property type="entry name" value="DNA_mismatch_repair_MutS_sf"/>
</dbReference>
<feature type="region of interest" description="Disordered" evidence="6">
    <location>
        <begin position="169"/>
        <end position="215"/>
    </location>
</feature>
<evidence type="ECO:0000256" key="5">
    <source>
        <dbReference type="ARBA" id="ARBA00023125"/>
    </source>
</evidence>
<dbReference type="InterPro" id="IPR007696">
    <property type="entry name" value="DNA_mismatch_repair_MutS_core"/>
</dbReference>
<dbReference type="InterPro" id="IPR016151">
    <property type="entry name" value="DNA_mismatch_repair_MutS_N"/>
</dbReference>
<feature type="domain" description="DNA mismatch repair proteins mutS family" evidence="7">
    <location>
        <begin position="1064"/>
        <end position="1080"/>
    </location>
</feature>
<dbReference type="SMART" id="SM00533">
    <property type="entry name" value="MUTSd"/>
    <property type="match status" value="1"/>
</dbReference>
<organism evidence="8 9">
    <name type="scientific">Acorus gramineus</name>
    <name type="common">Dwarf sweet flag</name>
    <dbReference type="NCBI Taxonomy" id="55184"/>
    <lineage>
        <taxon>Eukaryota</taxon>
        <taxon>Viridiplantae</taxon>
        <taxon>Streptophyta</taxon>
        <taxon>Embryophyta</taxon>
        <taxon>Tracheophyta</taxon>
        <taxon>Spermatophyta</taxon>
        <taxon>Magnoliopsida</taxon>
        <taxon>Liliopsida</taxon>
        <taxon>Acoraceae</taxon>
        <taxon>Acorus</taxon>
    </lineage>
</organism>
<dbReference type="PANTHER" id="PTHR11361:SF148">
    <property type="entry name" value="DNA MISMATCH REPAIR PROTEIN MSH6"/>
    <property type="match status" value="1"/>
</dbReference>
<dbReference type="CDD" id="cd03286">
    <property type="entry name" value="ABC_MSH6_euk"/>
    <property type="match status" value="1"/>
</dbReference>
<evidence type="ECO:0000256" key="1">
    <source>
        <dbReference type="ARBA" id="ARBA00006271"/>
    </source>
</evidence>
<dbReference type="FunFam" id="3.40.50.300:FF:001335">
    <property type="entry name" value="DNA mismatch repair protein"/>
    <property type="match status" value="1"/>
</dbReference>
<dbReference type="PROSITE" id="PS00486">
    <property type="entry name" value="DNA_MISMATCH_REPAIR_2"/>
    <property type="match status" value="1"/>
</dbReference>
<comment type="caution">
    <text evidence="8">The sequence shown here is derived from an EMBL/GenBank/DDBJ whole genome shotgun (WGS) entry which is preliminary data.</text>
</comment>
<sequence>MQRQKSILSFLKKPSPDNQSSAAAASGGGSASYCDMLRRQRPPGLPAIPSAAPDRPTVKESELSDEIRGIDTPPEKPRRPVHLGGGGGGCAERPRGDDSEISPFRSRSGGGGSFGSFNASEFGGSRAQPENGQCLNPTYLSGFRANDGCGGDRPISTILHKFVREADSVTPSKSSFGQTQSSMGPLIQQNSSAHASKKETLPPEHITGTDTPPEKIQRSIFSAKLTGSIDSSPDWSFSKIMDEVKEEADLDGTKKRDEKGIVNCYSECDEAQNIQGLPKHRTPSQQPIKSYFTKLDGNFDNTDLLQFQTDPDMTGPETPATRPLVPRLKRIQEDHHKFGDKDNYFCQDSPKRIKPSQDSVIQNKVRAEVSETAANKFEWLNPSVIRDANKRRPCDPLYDKRTLYIPTDAFNRMSTSQKQYWSVKRRYMDIVLFFKVGKFYELYEIDAEIGHKELNWKITFSGVGKCRQVGISESGIDDAVEKLMDRGYKVGRMEQIETSNQAKARGSTAVIQRKLVHVLTPSTTVNGNVGPQAVHLLALKESNCWSEDGSIVYGFAFLDYAALKFWVGSICDDASCSALGTLLLQVSPREVVYESRGLSKEAHKVLQKSSSADFLDATEVKKLVQYKGYFKGSLNSWDSALSDVTHDDVVLCALGGLIGHLSRMMLEDALQNGDILPYHVFRSCLRMDAQTLVNLEIFSNNVNGGSSGEYPSSSCTLYKYLDHCITASGKRLLRKWICHPLKKVKEINDRLNVVEDLMKHSDVTSIIALYLRKLPDLERLLGRVRASVGSSAALTLPVVGEKVLKQRDEEQDIASRNDRDPQNMMTEWNNGDHTILSLSEVLNLPLLSGNDGLDECLLQFEVSLDDNFPRYQDHTLQDSDAETLNLLIESFIGKVAQWSLAIHALSCLDVLQSFAVAGSFSGHCMSRPVLLPAPPHSSFSHQQNGGPLLNVKGLWHPYALGANESGLVPNDVHLGEDSTGPHPLTLLLTGPNMGGKSTLLRATCLAVILAQLGCFVPCEMCVLSPVDVIFTRLGATDRIMSGESTFFVECAETAAILQNATVDSLVLLDELGRGTSTFDGYAIAYAVFRHLVEKVRCRLLFATHYHPLTKEFTSHPNVSLQHMACAFKPKNVNSLNGEMEPVFLYRLDPGACPESYGLQVAQMAGIPDNVVEAASKASQRLKVSLVKNFESSVARSEFSTLHEEWLKTLLAVSKNSVCLDEEDVSDTLYCLWHEMKNPCRIRK</sequence>
<dbReference type="SUPFAM" id="SSF55271">
    <property type="entry name" value="DNA repair protein MutS, domain I"/>
    <property type="match status" value="1"/>
</dbReference>
<evidence type="ECO:0000313" key="8">
    <source>
        <dbReference type="EMBL" id="KAK1259140.1"/>
    </source>
</evidence>
<dbReference type="SMART" id="SM00534">
    <property type="entry name" value="MUTSac"/>
    <property type="match status" value="1"/>
</dbReference>
<dbReference type="Gene3D" id="1.10.1420.10">
    <property type="match status" value="1"/>
</dbReference>
<feature type="compositionally biased region" description="Low complexity" evidence="6">
    <location>
        <begin position="115"/>
        <end position="125"/>
    </location>
</feature>
<dbReference type="GO" id="GO:0140664">
    <property type="term" value="F:ATP-dependent DNA damage sensor activity"/>
    <property type="evidence" value="ECO:0007669"/>
    <property type="project" value="InterPro"/>
</dbReference>
<keyword evidence="4" id="KW-0067">ATP-binding</keyword>
<dbReference type="InterPro" id="IPR000432">
    <property type="entry name" value="DNA_mismatch_repair_MutS_C"/>
</dbReference>
<keyword evidence="3" id="KW-0227">DNA damage</keyword>
<dbReference type="GO" id="GO:0005524">
    <property type="term" value="F:ATP binding"/>
    <property type="evidence" value="ECO:0007669"/>
    <property type="project" value="UniProtKB-KW"/>
</dbReference>
<evidence type="ECO:0000256" key="3">
    <source>
        <dbReference type="ARBA" id="ARBA00022763"/>
    </source>
</evidence>
<proteinExistence type="inferred from homology"/>
<reference evidence="8" key="1">
    <citation type="journal article" date="2023" name="Nat. Commun.">
        <title>Diploid and tetraploid genomes of Acorus and the evolution of monocots.</title>
        <authorList>
            <person name="Ma L."/>
            <person name="Liu K.W."/>
            <person name="Li Z."/>
            <person name="Hsiao Y.Y."/>
            <person name="Qi Y."/>
            <person name="Fu T."/>
            <person name="Tang G.D."/>
            <person name="Zhang D."/>
            <person name="Sun W.H."/>
            <person name="Liu D.K."/>
            <person name="Li Y."/>
            <person name="Chen G.Z."/>
            <person name="Liu X.D."/>
            <person name="Liao X.Y."/>
            <person name="Jiang Y.T."/>
            <person name="Yu X."/>
            <person name="Hao Y."/>
            <person name="Huang J."/>
            <person name="Zhao X.W."/>
            <person name="Ke S."/>
            <person name="Chen Y.Y."/>
            <person name="Wu W.L."/>
            <person name="Hsu J.L."/>
            <person name="Lin Y.F."/>
            <person name="Huang M.D."/>
            <person name="Li C.Y."/>
            <person name="Huang L."/>
            <person name="Wang Z.W."/>
            <person name="Zhao X."/>
            <person name="Zhong W.Y."/>
            <person name="Peng D.H."/>
            <person name="Ahmad S."/>
            <person name="Lan S."/>
            <person name="Zhang J.S."/>
            <person name="Tsai W.C."/>
            <person name="Van de Peer Y."/>
            <person name="Liu Z.J."/>
        </authorList>
    </citation>
    <scope>NUCLEOTIDE SEQUENCE</scope>
    <source>
        <strain evidence="8">SCP</strain>
    </source>
</reference>
<dbReference type="GO" id="GO:0006298">
    <property type="term" value="P:mismatch repair"/>
    <property type="evidence" value="ECO:0007669"/>
    <property type="project" value="InterPro"/>
</dbReference>
<dbReference type="Pfam" id="PF00488">
    <property type="entry name" value="MutS_V"/>
    <property type="match status" value="1"/>
</dbReference>
<keyword evidence="9" id="KW-1185">Reference proteome</keyword>
<dbReference type="InterPro" id="IPR007695">
    <property type="entry name" value="DNA_mismatch_repair_MutS-lik_N"/>
</dbReference>
<feature type="compositionally biased region" description="Basic and acidic residues" evidence="6">
    <location>
        <begin position="56"/>
        <end position="78"/>
    </location>
</feature>
<dbReference type="Gene3D" id="3.30.420.110">
    <property type="entry name" value="MutS, connector domain"/>
    <property type="match status" value="1"/>
</dbReference>
<protein>
    <submittedName>
        <fullName evidence="8">DNA mismatch repair protein MSH7</fullName>
    </submittedName>
</protein>
<keyword evidence="5" id="KW-0238">DNA-binding</keyword>
<dbReference type="Pfam" id="PF01624">
    <property type="entry name" value="MutS_I"/>
    <property type="match status" value="1"/>
</dbReference>
<dbReference type="InterPro" id="IPR007860">
    <property type="entry name" value="DNA_mmatch_repair_MutS_con_dom"/>
</dbReference>
<dbReference type="Proteomes" id="UP001179952">
    <property type="component" value="Unassembled WGS sequence"/>
</dbReference>
<evidence type="ECO:0000259" key="7">
    <source>
        <dbReference type="PROSITE" id="PS00486"/>
    </source>
</evidence>
<reference evidence="8" key="2">
    <citation type="submission" date="2023-06" db="EMBL/GenBank/DDBJ databases">
        <authorList>
            <person name="Ma L."/>
            <person name="Liu K.-W."/>
            <person name="Li Z."/>
            <person name="Hsiao Y.-Y."/>
            <person name="Qi Y."/>
            <person name="Fu T."/>
            <person name="Tang G."/>
            <person name="Zhang D."/>
            <person name="Sun W.-H."/>
            <person name="Liu D.-K."/>
            <person name="Li Y."/>
            <person name="Chen G.-Z."/>
            <person name="Liu X.-D."/>
            <person name="Liao X.-Y."/>
            <person name="Jiang Y.-T."/>
            <person name="Yu X."/>
            <person name="Hao Y."/>
            <person name="Huang J."/>
            <person name="Zhao X.-W."/>
            <person name="Ke S."/>
            <person name="Chen Y.-Y."/>
            <person name="Wu W.-L."/>
            <person name="Hsu J.-L."/>
            <person name="Lin Y.-F."/>
            <person name="Huang M.-D."/>
            <person name="Li C.-Y."/>
            <person name="Huang L."/>
            <person name="Wang Z.-W."/>
            <person name="Zhao X."/>
            <person name="Zhong W.-Y."/>
            <person name="Peng D.-H."/>
            <person name="Ahmad S."/>
            <person name="Lan S."/>
            <person name="Zhang J.-S."/>
            <person name="Tsai W.-C."/>
            <person name="Van De Peer Y."/>
            <person name="Liu Z.-J."/>
        </authorList>
    </citation>
    <scope>NUCLEOTIDE SEQUENCE</scope>
    <source>
        <strain evidence="8">SCP</strain>
        <tissue evidence="8">Leaves</tissue>
    </source>
</reference>
<feature type="region of interest" description="Disordered" evidence="6">
    <location>
        <begin position="1"/>
        <end position="135"/>
    </location>
</feature>
<dbReference type="AlphaFoldDB" id="A0AAV9A4M7"/>
<dbReference type="Pfam" id="PF05192">
    <property type="entry name" value="MutS_III"/>
    <property type="match status" value="1"/>
</dbReference>
<dbReference type="GO" id="GO:0032301">
    <property type="term" value="C:MutSalpha complex"/>
    <property type="evidence" value="ECO:0007669"/>
    <property type="project" value="TreeGrafter"/>
</dbReference>
<dbReference type="Gene3D" id="3.40.50.300">
    <property type="entry name" value="P-loop containing nucleotide triphosphate hydrolases"/>
    <property type="match status" value="1"/>
</dbReference>
<gene>
    <name evidence="8" type="ORF">QJS04_geneDACA005489</name>
</gene>